<evidence type="ECO:0000313" key="3">
    <source>
        <dbReference type="Proteomes" id="UP000000641"/>
    </source>
</evidence>
<dbReference type="InterPro" id="IPR013022">
    <property type="entry name" value="Xyl_isomerase-like_TIM-brl"/>
</dbReference>
<dbReference type="EMBL" id="CP000505">
    <property type="protein sequence ID" value="ABL78746.1"/>
    <property type="molecule type" value="Genomic_DNA"/>
</dbReference>
<dbReference type="Pfam" id="PF01261">
    <property type="entry name" value="AP_endonuc_2"/>
    <property type="match status" value="1"/>
</dbReference>
<dbReference type="InterPro" id="IPR036237">
    <property type="entry name" value="Xyl_isomerase-like_sf"/>
</dbReference>
<protein>
    <submittedName>
        <fullName evidence="2">Xylose isomerase domain protein TIM barrel</fullName>
    </submittedName>
</protein>
<name>A1RZW6_THEPD</name>
<dbReference type="InterPro" id="IPR050312">
    <property type="entry name" value="IolE/XylAMocC-like"/>
</dbReference>
<gene>
    <name evidence="2" type="ordered locus">Tpen_1349</name>
</gene>
<dbReference type="HOGENOM" id="CLU_050006_6_0_2"/>
<dbReference type="EnsemblBacteria" id="ABL78746">
    <property type="protein sequence ID" value="ABL78746"/>
    <property type="gene ID" value="Tpen_1349"/>
</dbReference>
<keyword evidence="2" id="KW-0413">Isomerase</keyword>
<dbReference type="PANTHER" id="PTHR12110:SF53">
    <property type="entry name" value="BLR5974 PROTEIN"/>
    <property type="match status" value="1"/>
</dbReference>
<dbReference type="Gene3D" id="3.20.20.150">
    <property type="entry name" value="Divalent-metal-dependent TIM barrel enzymes"/>
    <property type="match status" value="1"/>
</dbReference>
<accession>A1RZW6</accession>
<dbReference type="SUPFAM" id="SSF51658">
    <property type="entry name" value="Xylose isomerase-like"/>
    <property type="match status" value="1"/>
</dbReference>
<organism evidence="2 3">
    <name type="scientific">Thermofilum pendens (strain DSM 2475 / Hrk 5)</name>
    <dbReference type="NCBI Taxonomy" id="368408"/>
    <lineage>
        <taxon>Archaea</taxon>
        <taxon>Thermoproteota</taxon>
        <taxon>Thermoprotei</taxon>
        <taxon>Thermofilales</taxon>
        <taxon>Thermofilaceae</taxon>
        <taxon>Thermofilum</taxon>
    </lineage>
</organism>
<dbReference type="KEGG" id="tpe:Tpen_1349"/>
<keyword evidence="3" id="KW-1185">Reference proteome</keyword>
<evidence type="ECO:0000259" key="1">
    <source>
        <dbReference type="Pfam" id="PF01261"/>
    </source>
</evidence>
<dbReference type="STRING" id="368408.Tpen_1349"/>
<dbReference type="GO" id="GO:0016853">
    <property type="term" value="F:isomerase activity"/>
    <property type="evidence" value="ECO:0007669"/>
    <property type="project" value="UniProtKB-KW"/>
</dbReference>
<sequence length="280" mass="32144">MLVRLGVSTYSYWHFEGPRLPLREYLRRAYEDGFAGVEVLVDHVESRARSYLKEVRRFAFEHGLEIYAVALHNNFVRPDPAEREAEVKRVVEWLNVAYELGADVVRVDSGRWGTVKSFDELMARRGVEPPLEGYSEDDAVEWVVDCLYRCLDAAEELGVIVGLENHWGLTTRAETMLKIVRRVSSRWFGVVMDTGNFVHDTYSELEAIAPYAVMVHAKTYFGGGVWYTLDLDYGRIFGMLRRHGFKGWVSLEYEGREDYSSGVRKSRELLMRYVGGGTCG</sequence>
<evidence type="ECO:0000313" key="2">
    <source>
        <dbReference type="EMBL" id="ABL78746.1"/>
    </source>
</evidence>
<reference evidence="3" key="1">
    <citation type="journal article" date="2008" name="J. Bacteriol.">
        <title>Genome sequence of Thermofilum pendens reveals an exceptional loss of biosynthetic pathways without genome reduction.</title>
        <authorList>
            <person name="Anderson I."/>
            <person name="Rodriguez J."/>
            <person name="Susanti D."/>
            <person name="Porat I."/>
            <person name="Reich C."/>
            <person name="Ulrich L.E."/>
            <person name="Elkins J.G."/>
            <person name="Mavromatis K."/>
            <person name="Lykidis A."/>
            <person name="Kim E."/>
            <person name="Thompson L.S."/>
            <person name="Nolan M."/>
            <person name="Land M."/>
            <person name="Copeland A."/>
            <person name="Lapidus A."/>
            <person name="Lucas S."/>
            <person name="Detter C."/>
            <person name="Zhulin I.B."/>
            <person name="Olsen G.J."/>
            <person name="Whitman W."/>
            <person name="Mukhopadhyay B."/>
            <person name="Bristow J."/>
            <person name="Kyrpides N."/>
        </authorList>
    </citation>
    <scope>NUCLEOTIDE SEQUENCE [LARGE SCALE GENOMIC DNA]</scope>
    <source>
        <strain evidence="3">DSM 2475 / Hrk 5</strain>
    </source>
</reference>
<dbReference type="PANTHER" id="PTHR12110">
    <property type="entry name" value="HYDROXYPYRUVATE ISOMERASE"/>
    <property type="match status" value="1"/>
</dbReference>
<dbReference type="AlphaFoldDB" id="A1RZW6"/>
<proteinExistence type="predicted"/>
<dbReference type="Proteomes" id="UP000000641">
    <property type="component" value="Chromosome"/>
</dbReference>
<feature type="domain" description="Xylose isomerase-like TIM barrel" evidence="1">
    <location>
        <begin position="27"/>
        <end position="270"/>
    </location>
</feature>
<dbReference type="eggNOG" id="arCOG01900">
    <property type="taxonomic scope" value="Archaea"/>
</dbReference>